<dbReference type="VEuPathDB" id="FungiDB:MYCFIDRAFT_179431"/>
<accession>M3ALE2</accession>
<dbReference type="AlphaFoldDB" id="M3ALE2"/>
<name>M3ALE2_PSEFD</name>
<dbReference type="EMBL" id="KB446564">
    <property type="protein sequence ID" value="EME77978.1"/>
    <property type="molecule type" value="Genomic_DNA"/>
</dbReference>
<evidence type="ECO:0000313" key="3">
    <source>
        <dbReference type="Proteomes" id="UP000016932"/>
    </source>
</evidence>
<protein>
    <submittedName>
        <fullName evidence="2">Uncharacterized protein</fullName>
    </submittedName>
</protein>
<evidence type="ECO:0000256" key="1">
    <source>
        <dbReference type="SAM" id="MobiDB-lite"/>
    </source>
</evidence>
<proteinExistence type="predicted"/>
<reference evidence="2 3" key="1">
    <citation type="journal article" date="2012" name="PLoS Pathog.">
        <title>Diverse lifestyles and strategies of plant pathogenesis encoded in the genomes of eighteen Dothideomycetes fungi.</title>
        <authorList>
            <person name="Ohm R.A."/>
            <person name="Feau N."/>
            <person name="Henrissat B."/>
            <person name="Schoch C.L."/>
            <person name="Horwitz B.A."/>
            <person name="Barry K.W."/>
            <person name="Condon B.J."/>
            <person name="Copeland A.C."/>
            <person name="Dhillon B."/>
            <person name="Glaser F."/>
            <person name="Hesse C.N."/>
            <person name="Kosti I."/>
            <person name="LaButti K."/>
            <person name="Lindquist E.A."/>
            <person name="Lucas S."/>
            <person name="Salamov A.A."/>
            <person name="Bradshaw R.E."/>
            <person name="Ciuffetti L."/>
            <person name="Hamelin R.C."/>
            <person name="Kema G.H.J."/>
            <person name="Lawrence C."/>
            <person name="Scott J.A."/>
            <person name="Spatafora J.W."/>
            <person name="Turgeon B.G."/>
            <person name="de Wit P.J.G.M."/>
            <person name="Zhong S."/>
            <person name="Goodwin S.B."/>
            <person name="Grigoriev I.V."/>
        </authorList>
    </citation>
    <scope>NUCLEOTIDE SEQUENCE [LARGE SCALE GENOMIC DNA]</scope>
    <source>
        <strain evidence="2 3">CIRAD86</strain>
    </source>
</reference>
<feature type="region of interest" description="Disordered" evidence="1">
    <location>
        <begin position="339"/>
        <end position="365"/>
    </location>
</feature>
<dbReference type="GeneID" id="19334122"/>
<evidence type="ECO:0000313" key="2">
    <source>
        <dbReference type="EMBL" id="EME77978.1"/>
    </source>
</evidence>
<dbReference type="Proteomes" id="UP000016932">
    <property type="component" value="Unassembled WGS sequence"/>
</dbReference>
<keyword evidence="3" id="KW-1185">Reference proteome</keyword>
<sequence length="401" mass="43426">MQTVPAGCKHMHVATLGSISHFARSDASRKAIALKFIVRPFLRRIGTVTSADCLSSQLKSRQKSSFTLLLHWCSTNAGEPPLSGAMPTAETSGVSQTSVSERMVFSALCSVLPNPDLFAGGEDNHQICRTTAHTVNALPDDARCSGSLQLATAGVVQSASEWRCGLLTDGLDMSIVVVGVRVVRSAQEMPAPRERITATAWCEHHPLPLARGETATHALLVSNCWDCCWWQLRAAPSFCGVHLGHARSWASTTAPALASSVSNWYRESFMMRSTHPPKTTTGTKAKGYSCCLPTRSVGQTKELGVEGSCVCVCHILDGHLTAATRLYRQLLHPRHLQLANEPESDRLTPARPPRAAQRAHSTLPTPCPTFIPPIFFSSTDLYHSYLTHSDPTTSRTGPPPI</sequence>
<dbReference type="KEGG" id="pfj:MYCFIDRAFT_179431"/>
<organism evidence="2 3">
    <name type="scientific">Pseudocercospora fijiensis (strain CIRAD86)</name>
    <name type="common">Black leaf streak disease fungus</name>
    <name type="synonym">Mycosphaerella fijiensis</name>
    <dbReference type="NCBI Taxonomy" id="383855"/>
    <lineage>
        <taxon>Eukaryota</taxon>
        <taxon>Fungi</taxon>
        <taxon>Dikarya</taxon>
        <taxon>Ascomycota</taxon>
        <taxon>Pezizomycotina</taxon>
        <taxon>Dothideomycetes</taxon>
        <taxon>Dothideomycetidae</taxon>
        <taxon>Mycosphaerellales</taxon>
        <taxon>Mycosphaerellaceae</taxon>
        <taxon>Pseudocercospora</taxon>
    </lineage>
</organism>
<dbReference type="HOGENOM" id="CLU_687219_0_0_1"/>
<dbReference type="RefSeq" id="XP_007931706.1">
    <property type="nucleotide sequence ID" value="XM_007933515.1"/>
</dbReference>
<gene>
    <name evidence="2" type="ORF">MYCFIDRAFT_179431</name>
</gene>